<gene>
    <name evidence="2" type="ORF">EC9_46940</name>
</gene>
<dbReference type="InterPro" id="IPR027558">
    <property type="entry name" value="Pre_pil_HX9DG_C"/>
</dbReference>
<dbReference type="AlphaFoldDB" id="A0A517M6J9"/>
<dbReference type="InterPro" id="IPR011453">
    <property type="entry name" value="DUF1559"/>
</dbReference>
<sequence length="335" mass="35884">MKSKSLRSGFTLVELLVVIAIIGILVGLLLPAVQAAREAARRMSCSNNMKQIGLALHNYHDVHRTFPVGAFYNKQGSNWRALILPFIEETAAHDQINFETGGFWAHDVATQSNNPIFSSLRIAGYVCPSSPHGVTNVGDIPLSQHASTGNTSMVMDYVGVSGATPDLNGRTSACTADNIVSGGTYCNNGMMTVYFNKRFRDCTDGTSNTLIIGEQSGNVNGKEASANPLGGWHGWVNNSGEQMLENMSLSSFSSLSAYAGGITTVRYSPNAFWKSGAPSSASSQYEVNTILNSFHPGGIHGLLTDGAVRFVAETVELDTMIKLSIRDDGQVMGEF</sequence>
<evidence type="ECO:0000313" key="3">
    <source>
        <dbReference type="Proteomes" id="UP000319557"/>
    </source>
</evidence>
<accession>A0A517M6J9</accession>
<dbReference type="Proteomes" id="UP000319557">
    <property type="component" value="Chromosome"/>
</dbReference>
<feature type="domain" description="DUF1559" evidence="1">
    <location>
        <begin position="34"/>
        <end position="317"/>
    </location>
</feature>
<keyword evidence="3" id="KW-1185">Reference proteome</keyword>
<dbReference type="Pfam" id="PF07596">
    <property type="entry name" value="SBP_bac_10"/>
    <property type="match status" value="1"/>
</dbReference>
<dbReference type="PANTHER" id="PTHR30093">
    <property type="entry name" value="GENERAL SECRETION PATHWAY PROTEIN G"/>
    <property type="match status" value="1"/>
</dbReference>
<proteinExistence type="predicted"/>
<dbReference type="KEGG" id="ruv:EC9_46940"/>
<dbReference type="EMBL" id="CP036261">
    <property type="protein sequence ID" value="QDS90486.1"/>
    <property type="molecule type" value="Genomic_DNA"/>
</dbReference>
<dbReference type="InterPro" id="IPR012902">
    <property type="entry name" value="N_methyl_site"/>
</dbReference>
<dbReference type="NCBIfam" id="TIGR04294">
    <property type="entry name" value="pre_pil_HX9DG"/>
    <property type="match status" value="1"/>
</dbReference>
<dbReference type="OrthoDB" id="280382at2"/>
<dbReference type="PROSITE" id="PS00409">
    <property type="entry name" value="PROKAR_NTER_METHYL"/>
    <property type="match status" value="1"/>
</dbReference>
<name>A0A517M6J9_9BACT</name>
<dbReference type="PANTHER" id="PTHR30093:SF2">
    <property type="entry name" value="TYPE II SECRETION SYSTEM PROTEIN H"/>
    <property type="match status" value="1"/>
</dbReference>
<dbReference type="Pfam" id="PF07963">
    <property type="entry name" value="N_methyl"/>
    <property type="match status" value="1"/>
</dbReference>
<evidence type="ECO:0000313" key="2">
    <source>
        <dbReference type="EMBL" id="QDS90486.1"/>
    </source>
</evidence>
<dbReference type="NCBIfam" id="TIGR02532">
    <property type="entry name" value="IV_pilin_GFxxxE"/>
    <property type="match status" value="1"/>
</dbReference>
<dbReference type="InterPro" id="IPR045584">
    <property type="entry name" value="Pilin-like"/>
</dbReference>
<organism evidence="2 3">
    <name type="scientific">Rosistilla ulvae</name>
    <dbReference type="NCBI Taxonomy" id="1930277"/>
    <lineage>
        <taxon>Bacteria</taxon>
        <taxon>Pseudomonadati</taxon>
        <taxon>Planctomycetota</taxon>
        <taxon>Planctomycetia</taxon>
        <taxon>Pirellulales</taxon>
        <taxon>Pirellulaceae</taxon>
        <taxon>Rosistilla</taxon>
    </lineage>
</organism>
<reference evidence="2 3" key="1">
    <citation type="submission" date="2019-02" db="EMBL/GenBank/DDBJ databases">
        <title>Deep-cultivation of Planctomycetes and their phenomic and genomic characterization uncovers novel biology.</title>
        <authorList>
            <person name="Wiegand S."/>
            <person name="Jogler M."/>
            <person name="Boedeker C."/>
            <person name="Pinto D."/>
            <person name="Vollmers J."/>
            <person name="Rivas-Marin E."/>
            <person name="Kohn T."/>
            <person name="Peeters S.H."/>
            <person name="Heuer A."/>
            <person name="Rast P."/>
            <person name="Oberbeckmann S."/>
            <person name="Bunk B."/>
            <person name="Jeske O."/>
            <person name="Meyerdierks A."/>
            <person name="Storesund J.E."/>
            <person name="Kallscheuer N."/>
            <person name="Luecker S."/>
            <person name="Lage O.M."/>
            <person name="Pohl T."/>
            <person name="Merkel B.J."/>
            <person name="Hornburger P."/>
            <person name="Mueller R.-W."/>
            <person name="Bruemmer F."/>
            <person name="Labrenz M."/>
            <person name="Spormann A.M."/>
            <person name="Op den Camp H."/>
            <person name="Overmann J."/>
            <person name="Amann R."/>
            <person name="Jetten M.S.M."/>
            <person name="Mascher T."/>
            <person name="Medema M.H."/>
            <person name="Devos D.P."/>
            <person name="Kaster A.-K."/>
            <person name="Ovreas L."/>
            <person name="Rohde M."/>
            <person name="Galperin M.Y."/>
            <person name="Jogler C."/>
        </authorList>
    </citation>
    <scope>NUCLEOTIDE SEQUENCE [LARGE SCALE GENOMIC DNA]</scope>
    <source>
        <strain evidence="2 3">EC9</strain>
    </source>
</reference>
<evidence type="ECO:0000259" key="1">
    <source>
        <dbReference type="Pfam" id="PF07596"/>
    </source>
</evidence>
<dbReference type="RefSeq" id="WP_145348295.1">
    <property type="nucleotide sequence ID" value="NZ_CP036261.1"/>
</dbReference>
<dbReference type="SUPFAM" id="SSF54523">
    <property type="entry name" value="Pili subunits"/>
    <property type="match status" value="1"/>
</dbReference>
<dbReference type="Gene3D" id="3.30.700.10">
    <property type="entry name" value="Glycoprotein, Type 4 Pilin"/>
    <property type="match status" value="1"/>
</dbReference>
<protein>
    <recommendedName>
        <fullName evidence="1">DUF1559 domain-containing protein</fullName>
    </recommendedName>
</protein>